<dbReference type="Pfam" id="PF13545">
    <property type="entry name" value="HTH_Crp_2"/>
    <property type="match status" value="1"/>
</dbReference>
<keyword evidence="3" id="KW-0804">Transcription</keyword>
<dbReference type="Gene3D" id="1.10.10.10">
    <property type="entry name" value="Winged helix-like DNA-binding domain superfamily/Winged helix DNA-binding domain"/>
    <property type="match status" value="1"/>
</dbReference>
<proteinExistence type="predicted"/>
<dbReference type="AlphaFoldDB" id="A0A2P9HCX7"/>
<dbReference type="GO" id="GO:0003677">
    <property type="term" value="F:DNA binding"/>
    <property type="evidence" value="ECO:0007669"/>
    <property type="project" value="UniProtKB-KW"/>
</dbReference>
<dbReference type="InterPro" id="IPR036388">
    <property type="entry name" value="WH-like_DNA-bd_sf"/>
</dbReference>
<dbReference type="InterPro" id="IPR000595">
    <property type="entry name" value="cNMP-bd_dom"/>
</dbReference>
<dbReference type="CDD" id="cd00038">
    <property type="entry name" value="CAP_ED"/>
    <property type="match status" value="1"/>
</dbReference>
<name>A0A2P9HCX7_9HYPH</name>
<dbReference type="InterPro" id="IPR018490">
    <property type="entry name" value="cNMP-bd_dom_sf"/>
</dbReference>
<protein>
    <submittedName>
        <fullName evidence="6">Transcriptional regulator, Crp/Fnr family</fullName>
    </submittedName>
</protein>
<dbReference type="PROSITE" id="PS50042">
    <property type="entry name" value="CNMP_BINDING_3"/>
    <property type="match status" value="1"/>
</dbReference>
<evidence type="ECO:0000256" key="3">
    <source>
        <dbReference type="ARBA" id="ARBA00023163"/>
    </source>
</evidence>
<organism evidence="6 7">
    <name type="scientific">Ochrobactrum soli</name>
    <dbReference type="NCBI Taxonomy" id="2448455"/>
    <lineage>
        <taxon>Bacteria</taxon>
        <taxon>Pseudomonadati</taxon>
        <taxon>Pseudomonadota</taxon>
        <taxon>Alphaproteobacteria</taxon>
        <taxon>Hyphomicrobiales</taxon>
        <taxon>Brucellaceae</taxon>
        <taxon>Brucella/Ochrobactrum group</taxon>
        <taxon>Ochrobactrum</taxon>
    </lineage>
</organism>
<dbReference type="SUPFAM" id="SSF46785">
    <property type="entry name" value="Winged helix' DNA-binding domain"/>
    <property type="match status" value="1"/>
</dbReference>
<reference evidence="7" key="1">
    <citation type="submission" date="2017-12" db="EMBL/GenBank/DDBJ databases">
        <authorList>
            <person name="Diaz M."/>
        </authorList>
    </citation>
    <scope>NUCLEOTIDE SEQUENCE [LARGE SCALE GENOMIC DNA]</scope>
    <source>
        <strain evidence="7">FI11154</strain>
    </source>
</reference>
<dbReference type="InterPro" id="IPR012318">
    <property type="entry name" value="HTH_CRP"/>
</dbReference>
<evidence type="ECO:0000313" key="7">
    <source>
        <dbReference type="Proteomes" id="UP000246073"/>
    </source>
</evidence>
<dbReference type="InterPro" id="IPR036390">
    <property type="entry name" value="WH_DNA-bd_sf"/>
</dbReference>
<feature type="domain" description="Cyclic nucleotide-binding" evidence="4">
    <location>
        <begin position="14"/>
        <end position="133"/>
    </location>
</feature>
<dbReference type="Proteomes" id="UP000246073">
    <property type="component" value="Unassembled WGS sequence"/>
</dbReference>
<keyword evidence="1" id="KW-0805">Transcription regulation</keyword>
<dbReference type="RefSeq" id="WP_109366097.1">
    <property type="nucleotide sequence ID" value="NZ_OOFM01000001.1"/>
</dbReference>
<sequence length="238" mass="26831">MHKDDVDRLRKLPLFAEMADVNFERIFRPSFVQSFPARTVLLKEDEAADFLFVVLDGLVVMSAKSGESETVLEVLRMADVFILAAVLNDDICLQTAQTLTSSRILMVPSSLVRGILNEDNGFMRAVVFETARAYRKLVKELKAHKLRSSAQRLANWIIRESLTAENNDVVVLQYEKRVLASYLGMTPENLSRSFASLADYGVTTQSSSIKIGDYNKLWQFASPSPLIDRHEPLLQSKT</sequence>
<dbReference type="EMBL" id="OOFM01000001">
    <property type="protein sequence ID" value="SPL61925.1"/>
    <property type="molecule type" value="Genomic_DNA"/>
</dbReference>
<dbReference type="Pfam" id="PF00027">
    <property type="entry name" value="cNMP_binding"/>
    <property type="match status" value="1"/>
</dbReference>
<feature type="domain" description="HTH crp-type" evidence="5">
    <location>
        <begin position="147"/>
        <end position="215"/>
    </location>
</feature>
<dbReference type="InterPro" id="IPR014710">
    <property type="entry name" value="RmlC-like_jellyroll"/>
</dbReference>
<dbReference type="Gene3D" id="2.60.120.10">
    <property type="entry name" value="Jelly Rolls"/>
    <property type="match status" value="1"/>
</dbReference>
<dbReference type="GO" id="GO:0006355">
    <property type="term" value="P:regulation of DNA-templated transcription"/>
    <property type="evidence" value="ECO:0007669"/>
    <property type="project" value="InterPro"/>
</dbReference>
<keyword evidence="2" id="KW-0238">DNA-binding</keyword>
<evidence type="ECO:0000256" key="2">
    <source>
        <dbReference type="ARBA" id="ARBA00023125"/>
    </source>
</evidence>
<evidence type="ECO:0000259" key="4">
    <source>
        <dbReference type="PROSITE" id="PS50042"/>
    </source>
</evidence>
<accession>A0A2P9HCX7</accession>
<dbReference type="PROSITE" id="PS51063">
    <property type="entry name" value="HTH_CRP_2"/>
    <property type="match status" value="1"/>
</dbReference>
<evidence type="ECO:0000259" key="5">
    <source>
        <dbReference type="PROSITE" id="PS51063"/>
    </source>
</evidence>
<gene>
    <name evidence="6" type="ORF">OHAE_4717</name>
</gene>
<dbReference type="NCBIfam" id="NF006901">
    <property type="entry name" value="PRK09392.1"/>
    <property type="match status" value="1"/>
</dbReference>
<evidence type="ECO:0000313" key="6">
    <source>
        <dbReference type="EMBL" id="SPL61925.1"/>
    </source>
</evidence>
<evidence type="ECO:0000256" key="1">
    <source>
        <dbReference type="ARBA" id="ARBA00023015"/>
    </source>
</evidence>
<dbReference type="SUPFAM" id="SSF51206">
    <property type="entry name" value="cAMP-binding domain-like"/>
    <property type="match status" value="1"/>
</dbReference>